<proteinExistence type="predicted"/>
<evidence type="ECO:0008006" key="4">
    <source>
        <dbReference type="Google" id="ProtNLM"/>
    </source>
</evidence>
<evidence type="ECO:0000256" key="1">
    <source>
        <dbReference type="SAM" id="Phobius"/>
    </source>
</evidence>
<reference evidence="2" key="2">
    <citation type="submission" date="2019-03" db="EMBL/GenBank/DDBJ databases">
        <authorList>
            <person name="Chen S.-C."/>
            <person name="Wu S.-Y."/>
            <person name="Lai M.-C."/>
        </authorList>
    </citation>
    <scope>NUCLEOTIDE SEQUENCE</scope>
    <source>
        <strain evidence="2">ML15</strain>
    </source>
</reference>
<evidence type="ECO:0000313" key="2">
    <source>
        <dbReference type="EMBL" id="QYZ78084.1"/>
    </source>
</evidence>
<dbReference type="AlphaFoldDB" id="A0A8G1A0B8"/>
<gene>
    <name evidence="2" type="ORF">E2N92_00875</name>
</gene>
<feature type="transmembrane region" description="Helical" evidence="1">
    <location>
        <begin position="179"/>
        <end position="197"/>
    </location>
</feature>
<reference evidence="2" key="1">
    <citation type="journal article" date="2005" name="Int. J. Syst. Evol. Microbiol.">
        <title>Methanofollis formosanus sp. nov., isolated from a fish pond.</title>
        <authorList>
            <person name="Wu S.Y."/>
            <person name="Chen S.C."/>
            <person name="Lai M.C."/>
        </authorList>
    </citation>
    <scope>NUCLEOTIDE SEQUENCE</scope>
    <source>
        <strain evidence="2">ML15</strain>
    </source>
</reference>
<name>A0A8G1A0B8_9EURY</name>
<keyword evidence="1" id="KW-0472">Membrane</keyword>
<dbReference type="Proteomes" id="UP000826709">
    <property type="component" value="Chromosome"/>
</dbReference>
<keyword evidence="1" id="KW-0812">Transmembrane</keyword>
<sequence length="213" mass="23172">MAPEGQQNDKASSPAGAVSDLSLEVVIILIFGIFMLLFGLLLFWIHTGDLPYAPDSTYGLFLVIVSFQVITMGKTPFGDLRRSWAVVILGICTAIIGMVACFIPGTLSVLVRVLVGVMLSLGGTALLLQLFLPEERARTWMKISGVLRHLTVACTLVYLMSVILGLVTLFPGITTDPQTAVLLIIYGIGFFYLSWSLQTVYRVYPPEETPTPG</sequence>
<feature type="transmembrane region" description="Helical" evidence="1">
    <location>
        <begin position="113"/>
        <end position="132"/>
    </location>
</feature>
<dbReference type="KEGG" id="mfk:E2N92_00875"/>
<feature type="transmembrane region" description="Helical" evidence="1">
    <location>
        <begin position="84"/>
        <end position="107"/>
    </location>
</feature>
<dbReference type="EMBL" id="CP037968">
    <property type="protein sequence ID" value="QYZ78084.1"/>
    <property type="molecule type" value="Genomic_DNA"/>
</dbReference>
<protein>
    <recommendedName>
        <fullName evidence="4">DUF308 domain-containing protein</fullName>
    </recommendedName>
</protein>
<evidence type="ECO:0000313" key="3">
    <source>
        <dbReference type="Proteomes" id="UP000826709"/>
    </source>
</evidence>
<dbReference type="OrthoDB" id="71566at2157"/>
<feature type="transmembrane region" description="Helical" evidence="1">
    <location>
        <begin position="21"/>
        <end position="45"/>
    </location>
</feature>
<keyword evidence="3" id="KW-1185">Reference proteome</keyword>
<feature type="transmembrane region" description="Helical" evidence="1">
    <location>
        <begin position="152"/>
        <end position="173"/>
    </location>
</feature>
<feature type="transmembrane region" description="Helical" evidence="1">
    <location>
        <begin position="57"/>
        <end position="77"/>
    </location>
</feature>
<organism evidence="2 3">
    <name type="scientific">Methanofollis formosanus</name>
    <dbReference type="NCBI Taxonomy" id="299308"/>
    <lineage>
        <taxon>Archaea</taxon>
        <taxon>Methanobacteriati</taxon>
        <taxon>Methanobacteriota</taxon>
        <taxon>Stenosarchaea group</taxon>
        <taxon>Methanomicrobia</taxon>
        <taxon>Methanomicrobiales</taxon>
        <taxon>Methanomicrobiaceae</taxon>
        <taxon>Methanofollis</taxon>
    </lineage>
</organism>
<accession>A0A8G1A0B8</accession>
<keyword evidence="1" id="KW-1133">Transmembrane helix</keyword>